<comment type="caution">
    <text evidence="1">The sequence shown here is derived from an EMBL/GenBank/DDBJ whole genome shotgun (WGS) entry which is preliminary data.</text>
</comment>
<dbReference type="VEuPathDB" id="FungiDB:QG37_07662"/>
<dbReference type="AlphaFoldDB" id="A0A0L0NPR6"/>
<protein>
    <submittedName>
        <fullName evidence="1">Uncharacterized protein</fullName>
    </submittedName>
</protein>
<evidence type="ECO:0000313" key="2">
    <source>
        <dbReference type="Proteomes" id="UP000037122"/>
    </source>
</evidence>
<name>A0A0L0NPR6_CANAR</name>
<dbReference type="EMBL" id="LGST01000061">
    <property type="protein sequence ID" value="KND96038.1"/>
    <property type="molecule type" value="Genomic_DNA"/>
</dbReference>
<accession>A0A0L0NPR6</accession>
<evidence type="ECO:0000313" key="1">
    <source>
        <dbReference type="EMBL" id="KND96038.1"/>
    </source>
</evidence>
<gene>
    <name evidence="1" type="ORF">QG37_07662</name>
</gene>
<organism evidence="1 2">
    <name type="scientific">Candidozyma auris</name>
    <name type="common">Yeast</name>
    <name type="synonym">Candida auris</name>
    <dbReference type="NCBI Taxonomy" id="498019"/>
    <lineage>
        <taxon>Eukaryota</taxon>
        <taxon>Fungi</taxon>
        <taxon>Dikarya</taxon>
        <taxon>Ascomycota</taxon>
        <taxon>Saccharomycotina</taxon>
        <taxon>Pichiomycetes</taxon>
        <taxon>Metschnikowiaceae</taxon>
        <taxon>Candidozyma</taxon>
    </lineage>
</organism>
<reference evidence="2" key="1">
    <citation type="journal article" date="2015" name="BMC Genomics">
        <title>Draft genome of a commonly misdiagnosed multidrug resistant pathogen Candida auris.</title>
        <authorList>
            <person name="Chatterjee S."/>
            <person name="Alampalli S.V."/>
            <person name="Nageshan R.K."/>
            <person name="Chettiar S.T."/>
            <person name="Joshi S."/>
            <person name="Tatu U.S."/>
        </authorList>
    </citation>
    <scope>NUCLEOTIDE SEQUENCE [LARGE SCALE GENOMIC DNA]</scope>
    <source>
        <strain evidence="2">6684</strain>
    </source>
</reference>
<proteinExistence type="predicted"/>
<dbReference type="Proteomes" id="UP000037122">
    <property type="component" value="Unassembled WGS sequence"/>
</dbReference>
<sequence>MGIFRQSTIDASKVHGFFNFVIYVDLQIFVSTFKVLENLRFGCKFPEGMNTLQVT</sequence>